<evidence type="ECO:0000313" key="2">
    <source>
        <dbReference type="EMBL" id="SCY65882.1"/>
    </source>
</evidence>
<dbReference type="AlphaFoldDB" id="A0A1G5HPU2"/>
<proteinExistence type="predicted"/>
<gene>
    <name evidence="2" type="ORF">SAMN05216233_11557</name>
</gene>
<accession>A0A1G5HPU2</accession>
<dbReference type="RefSeq" id="WP_092212749.1">
    <property type="nucleotide sequence ID" value="NZ_FMUX01000015.1"/>
</dbReference>
<protein>
    <recommendedName>
        <fullName evidence="4">WD40-like Beta Propeller Repeat</fullName>
    </recommendedName>
</protein>
<evidence type="ECO:0008006" key="4">
    <source>
        <dbReference type="Google" id="ProtNLM"/>
    </source>
</evidence>
<keyword evidence="1" id="KW-1133">Transmembrane helix</keyword>
<reference evidence="2 3" key="1">
    <citation type="submission" date="2016-10" db="EMBL/GenBank/DDBJ databases">
        <authorList>
            <person name="de Groot N.N."/>
        </authorList>
    </citation>
    <scope>NUCLEOTIDE SEQUENCE [LARGE SCALE GENOMIC DNA]</scope>
    <source>
        <strain evidence="2 3">AA1</strain>
    </source>
</reference>
<organism evidence="2 3">
    <name type="scientific">Desulfoluna spongiiphila</name>
    <dbReference type="NCBI Taxonomy" id="419481"/>
    <lineage>
        <taxon>Bacteria</taxon>
        <taxon>Pseudomonadati</taxon>
        <taxon>Thermodesulfobacteriota</taxon>
        <taxon>Desulfobacteria</taxon>
        <taxon>Desulfobacterales</taxon>
        <taxon>Desulfolunaceae</taxon>
        <taxon>Desulfoluna</taxon>
    </lineage>
</organism>
<dbReference type="SUPFAM" id="SSF50969">
    <property type="entry name" value="YVTN repeat-like/Quinoprotein amine dehydrogenase"/>
    <property type="match status" value="1"/>
</dbReference>
<keyword evidence="1" id="KW-0472">Membrane</keyword>
<dbReference type="EMBL" id="FMUX01000015">
    <property type="protein sequence ID" value="SCY65882.1"/>
    <property type="molecule type" value="Genomic_DNA"/>
</dbReference>
<keyword evidence="1" id="KW-0812">Transmembrane</keyword>
<dbReference type="OrthoDB" id="9758793at2"/>
<feature type="transmembrane region" description="Helical" evidence="1">
    <location>
        <begin position="12"/>
        <end position="29"/>
    </location>
</feature>
<evidence type="ECO:0000256" key="1">
    <source>
        <dbReference type="SAM" id="Phobius"/>
    </source>
</evidence>
<name>A0A1G5HPU2_9BACT</name>
<dbReference type="InterPro" id="IPR011042">
    <property type="entry name" value="6-blade_b-propeller_TolB-like"/>
</dbReference>
<sequence length="369" mass="41601">MGNGKVDALKKIAMVALFVAGLVFLLSGGDEDNQRRAEAGHAKTVAKKESVQPQALYEVAPDGTFDIKEEVYGDPDIFDSPRIQFVFSDMSKSDCDSVWSVKTDGTDLRRVLSNTQLSPEGDAIIADIPRRSIDNRYICMTLNDNPNGFHKVVFDLKTGQKDVITRHGQSRNMGWQNDSRTIVFFGGGGVTLKNDRLTKLYKYDIKTKNITPYDWSNNIYFSIDSFFIHSPTNRIIVRGYERSIPLNHGGLKKRPENLVETYGVCIFNPDWSKHRMLITDGGYSFDVSPDGEYVIRGNFSDYFTVYSTKTGDVISKFESDRYIAIFSEDSYHIYVPSYDGFEKKSISDGKVVLDAKLPIDCKSLTLINI</sequence>
<dbReference type="STRING" id="419481.SAMN05216233_11557"/>
<evidence type="ECO:0000313" key="3">
    <source>
        <dbReference type="Proteomes" id="UP000198870"/>
    </source>
</evidence>
<keyword evidence="3" id="KW-1185">Reference proteome</keyword>
<dbReference type="InterPro" id="IPR011044">
    <property type="entry name" value="Quino_amine_DH_bsu"/>
</dbReference>
<dbReference type="Proteomes" id="UP000198870">
    <property type="component" value="Unassembled WGS sequence"/>
</dbReference>
<dbReference type="Gene3D" id="2.120.10.30">
    <property type="entry name" value="TolB, C-terminal domain"/>
    <property type="match status" value="1"/>
</dbReference>